<dbReference type="InterPro" id="IPR036291">
    <property type="entry name" value="NAD(P)-bd_dom_sf"/>
</dbReference>
<reference evidence="10 13" key="2">
    <citation type="submission" date="2020-04" db="EMBL/GenBank/DDBJ databases">
        <title>Antimicrobial susceptibility and clonality of vaginal-derived multi-drug resistant Mobiluncus isolates in China.</title>
        <authorList>
            <person name="Zhang X."/>
        </authorList>
    </citation>
    <scope>NUCLEOTIDE SEQUENCE [LARGE SCALE GENOMIC DNA]</scope>
    <source>
        <strain evidence="10 13">19</strain>
    </source>
</reference>
<evidence type="ECO:0000256" key="4">
    <source>
        <dbReference type="ARBA" id="ARBA00022958"/>
    </source>
</evidence>
<evidence type="ECO:0000256" key="5">
    <source>
        <dbReference type="ARBA" id="ARBA00023027"/>
    </source>
</evidence>
<evidence type="ECO:0000313" key="11">
    <source>
        <dbReference type="EMBL" id="SQB64470.1"/>
    </source>
</evidence>
<evidence type="ECO:0000256" key="6">
    <source>
        <dbReference type="ARBA" id="ARBA00023065"/>
    </source>
</evidence>
<dbReference type="EMBL" id="UASJ01000001">
    <property type="protein sequence ID" value="SQB64470.1"/>
    <property type="molecule type" value="Genomic_DNA"/>
</dbReference>
<evidence type="ECO:0000313" key="10">
    <source>
        <dbReference type="EMBL" id="NMW86999.1"/>
    </source>
</evidence>
<proteinExistence type="predicted"/>
<evidence type="ECO:0000259" key="9">
    <source>
        <dbReference type="PROSITE" id="PS51202"/>
    </source>
</evidence>
<dbReference type="InterPro" id="IPR050721">
    <property type="entry name" value="Trk_Ktr_HKT_K-transport"/>
</dbReference>
<evidence type="ECO:0000313" key="13">
    <source>
        <dbReference type="Proteomes" id="UP000553981"/>
    </source>
</evidence>
<accession>A0A2X3AS89</accession>
<dbReference type="PROSITE" id="PS51201">
    <property type="entry name" value="RCK_N"/>
    <property type="match status" value="1"/>
</dbReference>
<evidence type="ECO:0000256" key="3">
    <source>
        <dbReference type="ARBA" id="ARBA00022538"/>
    </source>
</evidence>
<protein>
    <recommendedName>
        <fullName evidence="1">Trk system potassium uptake protein TrkA</fullName>
    </recommendedName>
</protein>
<dbReference type="InterPro" id="IPR006037">
    <property type="entry name" value="RCK_C"/>
</dbReference>
<feature type="region of interest" description="Disordered" evidence="7">
    <location>
        <begin position="237"/>
        <end position="269"/>
    </location>
</feature>
<dbReference type="GO" id="GO:0015079">
    <property type="term" value="F:potassium ion transmembrane transporter activity"/>
    <property type="evidence" value="ECO:0007669"/>
    <property type="project" value="InterPro"/>
</dbReference>
<feature type="domain" description="RCK C-terminal" evidence="9">
    <location>
        <begin position="137"/>
        <end position="218"/>
    </location>
</feature>
<dbReference type="EMBL" id="JABCUI010000001">
    <property type="protein sequence ID" value="NMW86999.1"/>
    <property type="molecule type" value="Genomic_DNA"/>
</dbReference>
<dbReference type="Proteomes" id="UP000553981">
    <property type="component" value="Unassembled WGS sequence"/>
</dbReference>
<keyword evidence="3" id="KW-0633">Potassium transport</keyword>
<dbReference type="SUPFAM" id="SSF116726">
    <property type="entry name" value="TrkA C-terminal domain-like"/>
    <property type="match status" value="1"/>
</dbReference>
<dbReference type="PANTHER" id="PTHR43833:SF5">
    <property type="entry name" value="TRK SYSTEM POTASSIUM UPTAKE PROTEIN TRKA"/>
    <property type="match status" value="1"/>
</dbReference>
<gene>
    <name evidence="11" type="primary">trkA_1</name>
    <name evidence="10" type="ORF">HHJ67_04445</name>
    <name evidence="11" type="ORF">NCTC11820_00814</name>
</gene>
<dbReference type="PANTHER" id="PTHR43833">
    <property type="entry name" value="POTASSIUM CHANNEL PROTEIN 2-RELATED-RELATED"/>
    <property type="match status" value="1"/>
</dbReference>
<organism evidence="11 12">
    <name type="scientific">Mobiluncus curtisii</name>
    <dbReference type="NCBI Taxonomy" id="2051"/>
    <lineage>
        <taxon>Bacteria</taxon>
        <taxon>Bacillati</taxon>
        <taxon>Actinomycetota</taxon>
        <taxon>Actinomycetes</taxon>
        <taxon>Actinomycetales</taxon>
        <taxon>Actinomycetaceae</taxon>
        <taxon>Mobiluncus</taxon>
    </lineage>
</organism>
<sequence length="269" mass="28085">MLIVIAGAGSIGRSIARELLARGHQVTIADSSPEAMKVSSVPEANWILGDLSTPETMEQAGAAQADVVVASTGNDQANLVIALLAKTQFGVPRVVGRINNPKNEWMFNESWGVDVPISTPRMMTALVEEALSVGTLVPIFRFNNSHNGLFSIVLSADSPVLGRNPGEIEWPTGVLLTAVMQDGTALAPHLVASLRASDQLLFLFPEQNEEAIAQVGKLLTVTDAADSASAVGGVGSVGVGGTDASETGVEELPVSATQQEPTQVERHGE</sequence>
<evidence type="ECO:0000256" key="7">
    <source>
        <dbReference type="SAM" id="MobiDB-lite"/>
    </source>
</evidence>
<evidence type="ECO:0000313" key="12">
    <source>
        <dbReference type="Proteomes" id="UP000250245"/>
    </source>
</evidence>
<reference evidence="11 12" key="1">
    <citation type="submission" date="2018-06" db="EMBL/GenBank/DDBJ databases">
        <authorList>
            <consortium name="Pathogen Informatics"/>
            <person name="Doyle S."/>
        </authorList>
    </citation>
    <scope>NUCLEOTIDE SEQUENCE [LARGE SCALE GENOMIC DNA]</scope>
    <source>
        <strain evidence="11 12">NCTC11820</strain>
    </source>
</reference>
<dbReference type="InterPro" id="IPR036721">
    <property type="entry name" value="RCK_C_sf"/>
</dbReference>
<dbReference type="RefSeq" id="WP_004010612.1">
    <property type="nucleotide sequence ID" value="NZ_CAMYEK010000004.1"/>
</dbReference>
<dbReference type="GO" id="GO:0005886">
    <property type="term" value="C:plasma membrane"/>
    <property type="evidence" value="ECO:0007669"/>
    <property type="project" value="InterPro"/>
</dbReference>
<name>A0A2X3AS89_9ACTO</name>
<keyword evidence="6" id="KW-0406">Ion transport</keyword>
<dbReference type="Pfam" id="PF02254">
    <property type="entry name" value="TrkA_N"/>
    <property type="match status" value="1"/>
</dbReference>
<dbReference type="PROSITE" id="PS51202">
    <property type="entry name" value="RCK_C"/>
    <property type="match status" value="1"/>
</dbReference>
<dbReference type="GeneID" id="55566031"/>
<keyword evidence="5" id="KW-0520">NAD</keyword>
<dbReference type="PRINTS" id="PR00335">
    <property type="entry name" value="KUPTAKETRKA"/>
</dbReference>
<keyword evidence="4" id="KW-0630">Potassium</keyword>
<evidence type="ECO:0000256" key="1">
    <source>
        <dbReference type="ARBA" id="ARBA00017378"/>
    </source>
</evidence>
<evidence type="ECO:0000259" key="8">
    <source>
        <dbReference type="PROSITE" id="PS51201"/>
    </source>
</evidence>
<feature type="domain" description="RCK N-terminal" evidence="8">
    <location>
        <begin position="1"/>
        <end position="117"/>
    </location>
</feature>
<dbReference type="InterPro" id="IPR003148">
    <property type="entry name" value="RCK_N"/>
</dbReference>
<dbReference type="SUPFAM" id="SSF51735">
    <property type="entry name" value="NAD(P)-binding Rossmann-fold domains"/>
    <property type="match status" value="1"/>
</dbReference>
<dbReference type="Gene3D" id="3.30.70.1450">
    <property type="entry name" value="Regulator of K+ conductance, C-terminal domain"/>
    <property type="match status" value="1"/>
</dbReference>
<dbReference type="AlphaFoldDB" id="A0A2X3AS89"/>
<dbReference type="OMA" id="NAIEYPQ"/>
<dbReference type="Gene3D" id="3.40.50.720">
    <property type="entry name" value="NAD(P)-binding Rossmann-like Domain"/>
    <property type="match status" value="1"/>
</dbReference>
<evidence type="ECO:0000256" key="2">
    <source>
        <dbReference type="ARBA" id="ARBA00022448"/>
    </source>
</evidence>
<keyword evidence="2" id="KW-0813">Transport</keyword>
<dbReference type="Proteomes" id="UP000250245">
    <property type="component" value="Unassembled WGS sequence"/>
</dbReference>
<dbReference type="InterPro" id="IPR006036">
    <property type="entry name" value="K_uptake_TrkA"/>
</dbReference>